<dbReference type="Proteomes" id="UP001497680">
    <property type="component" value="Unassembled WGS sequence"/>
</dbReference>
<proteinExistence type="predicted"/>
<name>A0ACC0CKH5_9PEZI</name>
<sequence>MASSTPNVPVPPSHKSVVVRSLTSTTPEERERILKDVEYNIFAFPAGLLTCDYLSDSGTSAMTDVQWAALMRGDESYGRNYGYYCLLDAFRDVFERGDNQKRVFREVVVGTADISFYRKKLLVPYQNGFVNGGLHQLERPNVFIVPQGRCAESLLFSTLVDVIMKEAQQESPPTPVILSNGFFDTTAANAAEAGFELQTFTQPGLGDLFPQDLIGKKNYFKGNIDLVETERYLSEHPGCVTMVLITITNNWAAAQPVSMANIRSVALLAKQAGVPIFFDACRFAENAYFISEYEEGYSKRTIPEIVQEMFSYVDGFTISLKKDGLANMGGVLCFRDKGLFAEKYPDIGFRLKERQILTYGNDSYGGVSGRDLMAAAAGLYEVIKKPYLRSRIAQVQLFAEKLLANGIAVLSPPGGHAVYLDMDMFFYDCDRKPDDFASVGFTLELIKDYGIRAFESGSFAWEWDKKSLIERQKIPNLVRFAVPRHVLSSEHIDYTVAAIKALYNRRHMIPNVQITRGEDIRLRHFQCGMKPVACKPES</sequence>
<dbReference type="EMBL" id="MU394418">
    <property type="protein sequence ID" value="KAI6080880.1"/>
    <property type="molecule type" value="Genomic_DNA"/>
</dbReference>
<reference evidence="1 2" key="1">
    <citation type="journal article" date="2022" name="New Phytol.">
        <title>Ecological generalism drives hyperdiversity of secondary metabolite gene clusters in xylarialean endophytes.</title>
        <authorList>
            <person name="Franco M.E.E."/>
            <person name="Wisecaver J.H."/>
            <person name="Arnold A.E."/>
            <person name="Ju Y.M."/>
            <person name="Slot J.C."/>
            <person name="Ahrendt S."/>
            <person name="Moore L.P."/>
            <person name="Eastman K.E."/>
            <person name="Scott K."/>
            <person name="Konkel Z."/>
            <person name="Mondo S.J."/>
            <person name="Kuo A."/>
            <person name="Hayes R.D."/>
            <person name="Haridas S."/>
            <person name="Andreopoulos B."/>
            <person name="Riley R."/>
            <person name="LaButti K."/>
            <person name="Pangilinan J."/>
            <person name="Lipzen A."/>
            <person name="Amirebrahimi M."/>
            <person name="Yan J."/>
            <person name="Adam C."/>
            <person name="Keymanesh K."/>
            <person name="Ng V."/>
            <person name="Louie K."/>
            <person name="Northen T."/>
            <person name="Drula E."/>
            <person name="Henrissat B."/>
            <person name="Hsieh H.M."/>
            <person name="Youens-Clark K."/>
            <person name="Lutzoni F."/>
            <person name="Miadlikowska J."/>
            <person name="Eastwood D.C."/>
            <person name="Hamelin R.C."/>
            <person name="Grigoriev I.V."/>
            <person name="U'Ren J.M."/>
        </authorList>
    </citation>
    <scope>NUCLEOTIDE SEQUENCE [LARGE SCALE GENOMIC DNA]</scope>
    <source>
        <strain evidence="1 2">ER1909</strain>
    </source>
</reference>
<organism evidence="1 2">
    <name type="scientific">Hypoxylon rubiginosum</name>
    <dbReference type="NCBI Taxonomy" id="110542"/>
    <lineage>
        <taxon>Eukaryota</taxon>
        <taxon>Fungi</taxon>
        <taxon>Dikarya</taxon>
        <taxon>Ascomycota</taxon>
        <taxon>Pezizomycotina</taxon>
        <taxon>Sordariomycetes</taxon>
        <taxon>Xylariomycetidae</taxon>
        <taxon>Xylariales</taxon>
        <taxon>Hypoxylaceae</taxon>
        <taxon>Hypoxylon</taxon>
    </lineage>
</organism>
<protein>
    <submittedName>
        <fullName evidence="1">Pyridoxal phosphate-dependent transferase</fullName>
    </submittedName>
</protein>
<comment type="caution">
    <text evidence="1">The sequence shown here is derived from an EMBL/GenBank/DDBJ whole genome shotgun (WGS) entry which is preliminary data.</text>
</comment>
<accession>A0ACC0CKH5</accession>
<keyword evidence="1" id="KW-0808">Transferase</keyword>
<evidence type="ECO:0000313" key="1">
    <source>
        <dbReference type="EMBL" id="KAI6080880.1"/>
    </source>
</evidence>
<gene>
    <name evidence="1" type="ORF">F4821DRAFT_42539</name>
</gene>
<evidence type="ECO:0000313" key="2">
    <source>
        <dbReference type="Proteomes" id="UP001497680"/>
    </source>
</evidence>
<keyword evidence="2" id="KW-1185">Reference proteome</keyword>